<dbReference type="RefSeq" id="WP_238477100.1">
    <property type="nucleotide sequence ID" value="NZ_CP064786.1"/>
</dbReference>
<dbReference type="Gene3D" id="3.40.50.720">
    <property type="entry name" value="NAD(P)-binding Rossmann-like Domain"/>
    <property type="match status" value="1"/>
</dbReference>
<dbReference type="PANTHER" id="PTHR43781">
    <property type="entry name" value="SACCHAROPINE DEHYDROGENASE"/>
    <property type="match status" value="1"/>
</dbReference>
<feature type="domain" description="Saccharopine dehydrogenase NADP binding" evidence="1">
    <location>
        <begin position="6"/>
        <end position="124"/>
    </location>
</feature>
<organism evidence="2 3">
    <name type="scientific">Natranaeroarchaeum sulfidigenes</name>
    <dbReference type="NCBI Taxonomy" id="2784880"/>
    <lineage>
        <taxon>Archaea</taxon>
        <taxon>Methanobacteriati</taxon>
        <taxon>Methanobacteriota</taxon>
        <taxon>Stenosarchaea group</taxon>
        <taxon>Halobacteria</taxon>
        <taxon>Halobacteriales</taxon>
        <taxon>Natronoarchaeaceae</taxon>
        <taxon>Natranaeroarchaeum</taxon>
    </lineage>
</organism>
<dbReference type="Pfam" id="PF03435">
    <property type="entry name" value="Sacchrp_dh_NADP"/>
    <property type="match status" value="1"/>
</dbReference>
<dbReference type="AlphaFoldDB" id="A0A897MXH4"/>
<keyword evidence="3" id="KW-1185">Reference proteome</keyword>
<dbReference type="Proteomes" id="UP000663586">
    <property type="component" value="Chromosome"/>
</dbReference>
<evidence type="ECO:0000259" key="1">
    <source>
        <dbReference type="Pfam" id="PF03435"/>
    </source>
</evidence>
<dbReference type="EMBL" id="CP064786">
    <property type="protein sequence ID" value="QSG03035.1"/>
    <property type="molecule type" value="Genomic_DNA"/>
</dbReference>
<name>A0A897MXH4_9EURY</name>
<protein>
    <submittedName>
        <fullName evidence="2">Saccharopine dehydrogenase</fullName>
    </submittedName>
</protein>
<evidence type="ECO:0000313" key="3">
    <source>
        <dbReference type="Proteomes" id="UP000663586"/>
    </source>
</evidence>
<dbReference type="InterPro" id="IPR005097">
    <property type="entry name" value="Sacchrp_dh_NADP-bd"/>
</dbReference>
<reference evidence="2" key="1">
    <citation type="submission" date="2020-11" db="EMBL/GenBank/DDBJ databases">
        <title>Carbohydrate-dependent, anaerobic sulfur respiration: A novel catabolism in halophilic archaea.</title>
        <authorList>
            <person name="Sorokin D.Y."/>
            <person name="Messina E."/>
            <person name="Smedile F."/>
            <person name="La Cono V."/>
            <person name="Hallsworth J.E."/>
            <person name="Yakimov M.M."/>
        </authorList>
    </citation>
    <scope>NUCLEOTIDE SEQUENCE</scope>
    <source>
        <strain evidence="2">AArc-S</strain>
    </source>
</reference>
<dbReference type="PANTHER" id="PTHR43781:SF1">
    <property type="entry name" value="SACCHAROPINE DEHYDROGENASE"/>
    <property type="match status" value="1"/>
</dbReference>
<dbReference type="SUPFAM" id="SSF51735">
    <property type="entry name" value="NAD(P)-binding Rossmann-fold domains"/>
    <property type="match status" value="1"/>
</dbReference>
<gene>
    <name evidence="2" type="ORF">AArcS_1826</name>
</gene>
<proteinExistence type="predicted"/>
<dbReference type="InterPro" id="IPR036291">
    <property type="entry name" value="NAD(P)-bd_dom_sf"/>
</dbReference>
<evidence type="ECO:0000313" key="2">
    <source>
        <dbReference type="EMBL" id="QSG03035.1"/>
    </source>
</evidence>
<dbReference type="GeneID" id="70685202"/>
<dbReference type="KEGG" id="hara:AArcS_1826"/>
<sequence>MSADLLVYGSYGYTGSLVVDHALASGLDPILAGRRAEPVEQQTAELGCRHRVFSLEHPTVVADQLADIDVLVNCAGPFSATADPLVSACLATETHYLDVTGEYQVIDRIADRDRDAEQAGVTLLPAVGFDVVPTDCLAASLASDLPDATRLELAIDGGTTISQGTAKSLVEGLGSPGAVRRDGRLEDVPAAWDSREIDFGNGPESAVTIPWGDVVTAFHSTGIGDIEVYTAVPETGITAMQRTRPLGALLRTEPVQRLLKGLVELSISGPSPEQRAENVCRVWGRVTNDAGESTTGRLRTPDPYETTKLTTVEAARRLLEDDVSSGFQTPSTAFGAGFATEFEGIERVE</sequence>
<accession>A0A897MXH4</accession>